<dbReference type="InterPro" id="IPR052807">
    <property type="entry name" value="Mito_transl_resp_regulator"/>
</dbReference>
<dbReference type="Gene3D" id="3.40.50.300">
    <property type="entry name" value="P-loop containing nucleotide triphosphate hydrolases"/>
    <property type="match status" value="1"/>
</dbReference>
<reference evidence="2" key="1">
    <citation type="submission" date="2025-05" db="UniProtKB">
        <authorList>
            <consortium name="RefSeq"/>
        </authorList>
    </citation>
    <scope>NUCLEOTIDE SEQUENCE [LARGE SCALE GENOMIC DNA]</scope>
    <source>
        <strain evidence="2">14028-0561.14</strain>
    </source>
</reference>
<accession>A0A6P4IXM4</accession>
<dbReference type="Proteomes" id="UP001652661">
    <property type="component" value="Chromosome 2R"/>
</dbReference>
<organism evidence="2 3">
    <name type="scientific">Drosophila kikkawai</name>
    <name type="common">Fruit fly</name>
    <dbReference type="NCBI Taxonomy" id="30033"/>
    <lineage>
        <taxon>Eukaryota</taxon>
        <taxon>Metazoa</taxon>
        <taxon>Ecdysozoa</taxon>
        <taxon>Arthropoda</taxon>
        <taxon>Hexapoda</taxon>
        <taxon>Insecta</taxon>
        <taxon>Pterygota</taxon>
        <taxon>Neoptera</taxon>
        <taxon>Endopterygota</taxon>
        <taxon>Diptera</taxon>
        <taxon>Brachycera</taxon>
        <taxon>Muscomorpha</taxon>
        <taxon>Ephydroidea</taxon>
        <taxon>Drosophilidae</taxon>
        <taxon>Drosophila</taxon>
        <taxon>Sophophora</taxon>
    </lineage>
</organism>
<dbReference type="PANTHER" id="PTHR46406:SF1">
    <property type="entry name" value="NITRIC OXIDE-ASSOCIATED PROTEIN 1"/>
    <property type="match status" value="1"/>
</dbReference>
<name>A0A6P4IXM4_DROKI</name>
<evidence type="ECO:0000313" key="2">
    <source>
        <dbReference type="Proteomes" id="UP001652661"/>
    </source>
</evidence>
<reference evidence="3" key="2">
    <citation type="submission" date="2025-08" db="UniProtKB">
        <authorList>
            <consortium name="RefSeq"/>
        </authorList>
    </citation>
    <scope>IDENTIFICATION</scope>
    <source>
        <strain evidence="3">14028-0561.14</strain>
        <tissue evidence="3">Whole fly</tissue>
    </source>
</reference>
<protein>
    <submittedName>
        <fullName evidence="3">Nitric oxide-associated protein 1</fullName>
    </submittedName>
</protein>
<dbReference type="InterPro" id="IPR027417">
    <property type="entry name" value="P-loop_NTPase"/>
</dbReference>
<dbReference type="SUPFAM" id="SSF52540">
    <property type="entry name" value="P-loop containing nucleoside triphosphate hydrolases"/>
    <property type="match status" value="1"/>
</dbReference>
<dbReference type="GeneID" id="108082460"/>
<dbReference type="Pfam" id="PF01926">
    <property type="entry name" value="MMR_HSR1"/>
    <property type="match status" value="1"/>
</dbReference>
<feature type="domain" description="G" evidence="1">
    <location>
        <begin position="279"/>
        <end position="330"/>
    </location>
</feature>
<dbReference type="OrthoDB" id="1696305at2759"/>
<dbReference type="GO" id="GO:0005525">
    <property type="term" value="F:GTP binding"/>
    <property type="evidence" value="ECO:0007669"/>
    <property type="project" value="InterPro"/>
</dbReference>
<keyword evidence="2" id="KW-1185">Reference proteome</keyword>
<dbReference type="RefSeq" id="XP_017033325.1">
    <property type="nucleotide sequence ID" value="XM_017177836.3"/>
</dbReference>
<evidence type="ECO:0000259" key="1">
    <source>
        <dbReference type="Pfam" id="PF01926"/>
    </source>
</evidence>
<sequence>MLRTLRLHKFINKNVRTECARLQNTIANVKHSSRQKAWLLAKERYKQHEHVYYSSVLEMKTKPSFSVPEVSPLPVDWMDDYEFYRGAQGETDDKQGTPDPKVPASNVPCSGCGAHLHCSSESLPGYIPSEIFCGRTQEELKTIVCKRCHFLHHYNIALDVEVAPSTYVDTISRIQDKFALAIVLVDLLDFPSSIWPGMQHVLGTKRPVFLVGNKVDLLPRDSNTYLQHVKASLQREFIKHGGGDGMNIKNVSLISAKTGYGIEELITQLHKTWAYKGDVYLLGCTNVGKSSLFNILLNSDYCRPEASDLVRKATTCPWPGTTLQLLRFPILRPSNDRIYMRFKRLVAERGERAAIEQMRRKEARETGAALAAQPSSAVGRTFDRRDDLSDAFAMASGTRPITTLNERQKEYKEARWVYDTPGVMQPDQLTPLLTPEELTKLHPSTMIRPRAFRLRPQMSILLGGLARMDLLEISSSFKQQFDWLKIFVFASAQLPILIADTQEADNVYERYLGKPFLGLPMAGKEDLDARLKRWPGLQCKEGDIVVKNEGESEGRLNCDITLSSAGWMGLLLPGQSECRLRVWTPHAAGIYKREPALIPQADRLVGKHIRNSLAYNTTKPFVFKK</sequence>
<proteinExistence type="predicted"/>
<dbReference type="AlphaFoldDB" id="A0A6P4IXM4"/>
<dbReference type="InterPro" id="IPR006073">
    <property type="entry name" value="GTP-bd"/>
</dbReference>
<dbReference type="PANTHER" id="PTHR46406">
    <property type="entry name" value="NITRIC OXIDE-ASSOCIATED PROTEIN 1"/>
    <property type="match status" value="1"/>
</dbReference>
<gene>
    <name evidence="3" type="primary">LOC108082460</name>
</gene>
<dbReference type="CDD" id="cd01855">
    <property type="entry name" value="YqeH"/>
    <property type="match status" value="1"/>
</dbReference>
<evidence type="ECO:0000313" key="3">
    <source>
        <dbReference type="RefSeq" id="XP_017033325.1"/>
    </source>
</evidence>